<dbReference type="AlphaFoldDB" id="A0A1E3VVT8"/>
<comment type="caution">
    <text evidence="7">The sequence shown here is derived from an EMBL/GenBank/DDBJ whole genome shotgun (WGS) entry which is preliminary data.</text>
</comment>
<evidence type="ECO:0000256" key="6">
    <source>
        <dbReference type="SAM" id="Phobius"/>
    </source>
</evidence>
<keyword evidence="3 6" id="KW-0812">Transmembrane</keyword>
<keyword evidence="4 6" id="KW-1133">Transmembrane helix</keyword>
<evidence type="ECO:0000256" key="3">
    <source>
        <dbReference type="ARBA" id="ARBA00022692"/>
    </source>
</evidence>
<keyword evidence="2" id="KW-0813">Transport</keyword>
<dbReference type="OrthoDB" id="9764193at2"/>
<evidence type="ECO:0008006" key="9">
    <source>
        <dbReference type="Google" id="ProtNLM"/>
    </source>
</evidence>
<dbReference type="EMBL" id="LPWF01000025">
    <property type="protein sequence ID" value="ODR97639.1"/>
    <property type="molecule type" value="Genomic_DNA"/>
</dbReference>
<dbReference type="InterPro" id="IPR039309">
    <property type="entry name" value="BT1"/>
</dbReference>
<reference evidence="7 8" key="1">
    <citation type="journal article" date="2016" name="Environ. Microbiol.">
        <title>New Methyloceanibacter diversity from North Sea sediments includes methanotroph containing solely the soluble methane monooxygenase.</title>
        <authorList>
            <person name="Vekeman B."/>
            <person name="Kerckhof F.M."/>
            <person name="Cremers G."/>
            <person name="de Vos P."/>
            <person name="Vandamme P."/>
            <person name="Boon N."/>
            <person name="Op den Camp H.J."/>
            <person name="Heylen K."/>
        </authorList>
    </citation>
    <scope>NUCLEOTIDE SEQUENCE [LARGE SCALE GENOMIC DNA]</scope>
    <source>
        <strain evidence="7 8">R-67175</strain>
    </source>
</reference>
<evidence type="ECO:0000313" key="7">
    <source>
        <dbReference type="EMBL" id="ODR97639.1"/>
    </source>
</evidence>
<dbReference type="STRING" id="1774969.AUC69_11045"/>
<feature type="transmembrane region" description="Helical" evidence="6">
    <location>
        <begin position="58"/>
        <end position="78"/>
    </location>
</feature>
<evidence type="ECO:0000256" key="5">
    <source>
        <dbReference type="ARBA" id="ARBA00023136"/>
    </source>
</evidence>
<feature type="transmembrane region" description="Helical" evidence="6">
    <location>
        <begin position="20"/>
        <end position="38"/>
    </location>
</feature>
<gene>
    <name evidence="7" type="ORF">AUC69_11045</name>
</gene>
<evidence type="ECO:0000256" key="4">
    <source>
        <dbReference type="ARBA" id="ARBA00022989"/>
    </source>
</evidence>
<keyword evidence="5 6" id="KW-0472">Membrane</keyword>
<keyword evidence="8" id="KW-1185">Reference proteome</keyword>
<name>A0A1E3VVT8_9HYPH</name>
<dbReference type="Pfam" id="PF03092">
    <property type="entry name" value="BT1"/>
    <property type="match status" value="1"/>
</dbReference>
<protein>
    <recommendedName>
        <fullName evidence="9">Major facilitator superfamily (MFS) profile domain-containing protein</fullName>
    </recommendedName>
</protein>
<evidence type="ECO:0000256" key="1">
    <source>
        <dbReference type="ARBA" id="ARBA00004141"/>
    </source>
</evidence>
<dbReference type="RefSeq" id="WP_069441729.1">
    <property type="nucleotide sequence ID" value="NZ_LPWF01000025.1"/>
</dbReference>
<organism evidence="7 8">
    <name type="scientific">Methyloceanibacter superfactus</name>
    <dbReference type="NCBI Taxonomy" id="1774969"/>
    <lineage>
        <taxon>Bacteria</taxon>
        <taxon>Pseudomonadati</taxon>
        <taxon>Pseudomonadota</taxon>
        <taxon>Alphaproteobacteria</taxon>
        <taxon>Hyphomicrobiales</taxon>
        <taxon>Hyphomicrobiaceae</taxon>
        <taxon>Methyloceanibacter</taxon>
    </lineage>
</organism>
<comment type="subcellular location">
    <subcellularLocation>
        <location evidence="1">Membrane</location>
        <topology evidence="1">Multi-pass membrane protein</topology>
    </subcellularLocation>
</comment>
<evidence type="ECO:0000313" key="8">
    <source>
        <dbReference type="Proteomes" id="UP000094472"/>
    </source>
</evidence>
<evidence type="ECO:0000256" key="2">
    <source>
        <dbReference type="ARBA" id="ARBA00022448"/>
    </source>
</evidence>
<accession>A0A1E3VVT8</accession>
<proteinExistence type="predicted"/>
<dbReference type="Proteomes" id="UP000094472">
    <property type="component" value="Unassembled WGS sequence"/>
</dbReference>
<sequence length="83" mass="8752">MIPALTLVAINAPAGHRATWFALMASLMNVALVAAQLQTKYLNLWFAVGRDAYADLPALTIVAVLIGFVVPVAGIIAFGKRAT</sequence>
<dbReference type="GO" id="GO:0016020">
    <property type="term" value="C:membrane"/>
    <property type="evidence" value="ECO:0007669"/>
    <property type="project" value="UniProtKB-SubCell"/>
</dbReference>